<feature type="coiled-coil region" evidence="1">
    <location>
        <begin position="545"/>
        <end position="595"/>
    </location>
</feature>
<dbReference type="Proteomes" id="UP001521209">
    <property type="component" value="Unassembled WGS sequence"/>
</dbReference>
<keyword evidence="3" id="KW-1133">Transmembrane helix</keyword>
<name>A0ABS9DY34_9PROT</name>
<gene>
    <name evidence="4" type="ORF">L2A60_08505</name>
</gene>
<keyword evidence="3" id="KW-0812">Transmembrane</keyword>
<keyword evidence="1" id="KW-0175">Coiled coil</keyword>
<organism evidence="4 5">
    <name type="scientific">Acidiphilium iwatense</name>
    <dbReference type="NCBI Taxonomy" id="768198"/>
    <lineage>
        <taxon>Bacteria</taxon>
        <taxon>Pseudomonadati</taxon>
        <taxon>Pseudomonadota</taxon>
        <taxon>Alphaproteobacteria</taxon>
        <taxon>Acetobacterales</taxon>
        <taxon>Acidocellaceae</taxon>
        <taxon>Acidiphilium</taxon>
    </lineage>
</organism>
<reference evidence="4 5" key="1">
    <citation type="submission" date="2022-01" db="EMBL/GenBank/DDBJ databases">
        <authorList>
            <person name="Won M."/>
            <person name="Kim S.-J."/>
            <person name="Kwon S.-W."/>
        </authorList>
    </citation>
    <scope>NUCLEOTIDE SEQUENCE [LARGE SCALE GENOMIC DNA]</scope>
    <source>
        <strain evidence="4 5">KCTC 23505</strain>
    </source>
</reference>
<keyword evidence="3" id="KW-0472">Membrane</keyword>
<feature type="transmembrane region" description="Helical" evidence="3">
    <location>
        <begin position="46"/>
        <end position="64"/>
    </location>
</feature>
<dbReference type="Pfam" id="PF13779">
    <property type="entry name" value="DUF4175"/>
    <property type="match status" value="1"/>
</dbReference>
<protein>
    <submittedName>
        <fullName evidence="4">DUF4175 domain-containing protein</fullName>
    </submittedName>
</protein>
<evidence type="ECO:0000256" key="1">
    <source>
        <dbReference type="SAM" id="Coils"/>
    </source>
</evidence>
<dbReference type="InterPro" id="IPR012683">
    <property type="entry name" value="CHP02302_TM"/>
</dbReference>
<comment type="caution">
    <text evidence="4">The sequence shown here is derived from an EMBL/GenBank/DDBJ whole genome shotgun (WGS) entry which is preliminary data.</text>
</comment>
<evidence type="ECO:0000256" key="2">
    <source>
        <dbReference type="SAM" id="MobiDB-lite"/>
    </source>
</evidence>
<sequence length="770" mass="81587">MVSRLARLRRRARIVLWVEALAIAAMVPVGVIVLFLILALTGAGGWIVDILGLAGLAATVWQAYRRFRAPEPAAIDRRIERDSGLAHRPIAAIEDRPAPLEGAEAPLWAAYRARLDRAIAGAKVGVPAPDFAAHDPFALRALLLLGLIAAWIAAGPQAGSRLAGLLAPPRLFAGPAMSVQAWITPPRWTRGAPRLIGARDRIVHALAGSSLSLIVTGAGGGAPAAWIGGKPLGFATLDRGSYRATQPLLVSTRVVVGPFWHRAARFRIDVTAPTPPLIGFTVPPHPDADGRRIDLSWRAESRYGLKSLALRYLPVSAPNARTESASLARGKRLSGAARLDLLASPYAGLAVSGRLAAINPANLTGRSAEAKFTLPAPHLVNRTAQALEDVRRALALTPTLRPALAKTLIAIGQSPPGAVTPGTGKAIRRFAAAFAAGGGKAAHPEAQLWTLVQRAEQGAAYRSAQQLDAARRALEQALERALDGRPETARQLRALLDRLNRTTEAHLSALAQQAQARNQQAQPMSMSAIDRLAQRIAHEAAAGEEAQARRDMRRLRHMLNQLQNAAPMSAAQAAAQRAEQNAAQALSRLMRRESRLMDRTGRRSLPPMGNTAGQKPGPRSQALAQEQQGLQMALQAIRRAMANAGLPAMPELGNGKRAMAGAEAHLKAGDRAGAVPPERAAITALQQASGALQSMQAGHGTGGGPVGLGRHAPGGHGEFGNENRGVLSLGRAGAHSEARQIENELIRRDAEPGLPPPAHLYYHRLLGNRF</sequence>
<proteinExistence type="predicted"/>
<feature type="transmembrane region" description="Helical" evidence="3">
    <location>
        <begin position="14"/>
        <end position="40"/>
    </location>
</feature>
<evidence type="ECO:0000313" key="5">
    <source>
        <dbReference type="Proteomes" id="UP001521209"/>
    </source>
</evidence>
<feature type="region of interest" description="Disordered" evidence="2">
    <location>
        <begin position="597"/>
        <end position="624"/>
    </location>
</feature>
<keyword evidence="5" id="KW-1185">Reference proteome</keyword>
<dbReference type="RefSeq" id="WP_235703957.1">
    <property type="nucleotide sequence ID" value="NZ_JAKGBZ010000013.1"/>
</dbReference>
<accession>A0ABS9DY34</accession>
<evidence type="ECO:0000313" key="4">
    <source>
        <dbReference type="EMBL" id="MCF3946720.1"/>
    </source>
</evidence>
<evidence type="ECO:0000256" key="3">
    <source>
        <dbReference type="SAM" id="Phobius"/>
    </source>
</evidence>
<dbReference type="EMBL" id="JAKGBZ010000013">
    <property type="protein sequence ID" value="MCF3946720.1"/>
    <property type="molecule type" value="Genomic_DNA"/>
</dbReference>